<feature type="domain" description="Beta-lactamase-related" evidence="1">
    <location>
        <begin position="46"/>
        <end position="370"/>
    </location>
</feature>
<dbReference type="InterPro" id="IPR012338">
    <property type="entry name" value="Beta-lactam/transpept-like"/>
</dbReference>
<dbReference type="InterPro" id="IPR050491">
    <property type="entry name" value="AmpC-like"/>
</dbReference>
<dbReference type="InterPro" id="IPR021860">
    <property type="entry name" value="Peptidase_S12_Pab87-rel_C"/>
</dbReference>
<gene>
    <name evidence="3" type="primary">pbpE_1</name>
    <name evidence="3" type="ORF">I41_30490</name>
</gene>
<dbReference type="SUPFAM" id="SSF56601">
    <property type="entry name" value="beta-lactamase/transpeptidase-like"/>
    <property type="match status" value="1"/>
</dbReference>
<organism evidence="3 4">
    <name type="scientific">Lacipirellula limnantheis</name>
    <dbReference type="NCBI Taxonomy" id="2528024"/>
    <lineage>
        <taxon>Bacteria</taxon>
        <taxon>Pseudomonadati</taxon>
        <taxon>Planctomycetota</taxon>
        <taxon>Planctomycetia</taxon>
        <taxon>Pirellulales</taxon>
        <taxon>Lacipirellulaceae</taxon>
        <taxon>Lacipirellula</taxon>
    </lineage>
</organism>
<sequence>MLRWMGLLSLSVVLGAASGGDVYSQTTAASRITPERLQGAIKNLEALAAKTIETNGTPGLAIAIVHHDKVIYTKCFGVREAGKPELVDANTVFQIASMSKPITSTVLAALVGEKKIGWDDRVSDHDPGFVMYTPYVTRELRLRDLLCHRSGLPDHAGDLLEDMGYPVDEILRRLRFQPPSSSFRAGYAYNNFGYSEAAYAAAKGVGAKWNQVAQEALFKPLGMTATSYAFADYEAADNRAELHVLIDGKWVAKNTRDPDAQAPAGGASSTISDLTKWMRLHLAGGKFEGKQIIAEAALAETRTPQIVTGFTPEQGRVASYGLGWNVIDQRGGLIVANHSGEFSMGVRSEASLIPAEHLGIAVLSNSAPNGVPEGLTESFFDWALDGKLQRDWMAFANQQFELMVANDLAQTSDFSKAPTDRGAPLALAAYAGKYQNDYFGVIEIAQQGGKLTLGLGPKLEPLTLAHWDRDVFWFQPTGEMSAGRSGVIFSVGPAGRAEIVRIENLDVNGMGRFERVEEKED</sequence>
<feature type="domain" description="Peptidase S12 Pab87-related C-terminal" evidence="2">
    <location>
        <begin position="422"/>
        <end position="503"/>
    </location>
</feature>
<dbReference type="PANTHER" id="PTHR46825:SF15">
    <property type="entry name" value="BETA-LACTAMASE-RELATED DOMAIN-CONTAINING PROTEIN"/>
    <property type="match status" value="1"/>
</dbReference>
<dbReference type="EMBL" id="CP036339">
    <property type="protein sequence ID" value="QDT73858.1"/>
    <property type="molecule type" value="Genomic_DNA"/>
</dbReference>
<dbReference type="Proteomes" id="UP000317909">
    <property type="component" value="Chromosome"/>
</dbReference>
<dbReference type="RefSeq" id="WP_145433534.1">
    <property type="nucleotide sequence ID" value="NZ_CP036339.1"/>
</dbReference>
<dbReference type="InterPro" id="IPR001466">
    <property type="entry name" value="Beta-lactam-related"/>
</dbReference>
<evidence type="ECO:0000259" key="1">
    <source>
        <dbReference type="Pfam" id="PF00144"/>
    </source>
</evidence>
<dbReference type="OrthoDB" id="284523at2"/>
<reference evidence="3 4" key="1">
    <citation type="submission" date="2019-02" db="EMBL/GenBank/DDBJ databases">
        <title>Deep-cultivation of Planctomycetes and their phenomic and genomic characterization uncovers novel biology.</title>
        <authorList>
            <person name="Wiegand S."/>
            <person name="Jogler M."/>
            <person name="Boedeker C."/>
            <person name="Pinto D."/>
            <person name="Vollmers J."/>
            <person name="Rivas-Marin E."/>
            <person name="Kohn T."/>
            <person name="Peeters S.H."/>
            <person name="Heuer A."/>
            <person name="Rast P."/>
            <person name="Oberbeckmann S."/>
            <person name="Bunk B."/>
            <person name="Jeske O."/>
            <person name="Meyerdierks A."/>
            <person name="Storesund J.E."/>
            <person name="Kallscheuer N."/>
            <person name="Luecker S."/>
            <person name="Lage O.M."/>
            <person name="Pohl T."/>
            <person name="Merkel B.J."/>
            <person name="Hornburger P."/>
            <person name="Mueller R.-W."/>
            <person name="Bruemmer F."/>
            <person name="Labrenz M."/>
            <person name="Spormann A.M."/>
            <person name="Op den Camp H."/>
            <person name="Overmann J."/>
            <person name="Amann R."/>
            <person name="Jetten M.S.M."/>
            <person name="Mascher T."/>
            <person name="Medema M.H."/>
            <person name="Devos D.P."/>
            <person name="Kaster A.-K."/>
            <person name="Ovreas L."/>
            <person name="Rohde M."/>
            <person name="Galperin M.Y."/>
            <person name="Jogler C."/>
        </authorList>
    </citation>
    <scope>NUCLEOTIDE SEQUENCE [LARGE SCALE GENOMIC DNA]</scope>
    <source>
        <strain evidence="3 4">I41</strain>
    </source>
</reference>
<protein>
    <submittedName>
        <fullName evidence="3">Penicillin-binding protein 4</fullName>
    </submittedName>
</protein>
<evidence type="ECO:0000313" key="4">
    <source>
        <dbReference type="Proteomes" id="UP000317909"/>
    </source>
</evidence>
<dbReference type="Pfam" id="PF11954">
    <property type="entry name" value="DUF3471"/>
    <property type="match status" value="1"/>
</dbReference>
<dbReference type="Gene3D" id="2.40.128.600">
    <property type="match status" value="1"/>
</dbReference>
<dbReference type="AlphaFoldDB" id="A0A517TZQ7"/>
<evidence type="ECO:0000313" key="3">
    <source>
        <dbReference type="EMBL" id="QDT73858.1"/>
    </source>
</evidence>
<name>A0A517TZQ7_9BACT</name>
<dbReference type="Gene3D" id="3.40.710.10">
    <property type="entry name" value="DD-peptidase/beta-lactamase superfamily"/>
    <property type="match status" value="1"/>
</dbReference>
<accession>A0A517TZQ7</accession>
<dbReference type="KEGG" id="llh:I41_30490"/>
<dbReference type="PANTHER" id="PTHR46825">
    <property type="entry name" value="D-ALANYL-D-ALANINE-CARBOXYPEPTIDASE/ENDOPEPTIDASE AMPH"/>
    <property type="match status" value="1"/>
</dbReference>
<evidence type="ECO:0000259" key="2">
    <source>
        <dbReference type="Pfam" id="PF11954"/>
    </source>
</evidence>
<proteinExistence type="predicted"/>
<keyword evidence="4" id="KW-1185">Reference proteome</keyword>
<dbReference type="Pfam" id="PF00144">
    <property type="entry name" value="Beta-lactamase"/>
    <property type="match status" value="1"/>
</dbReference>